<dbReference type="GO" id="GO:0006352">
    <property type="term" value="P:DNA-templated transcription initiation"/>
    <property type="evidence" value="ECO:0007669"/>
    <property type="project" value="InterPro"/>
</dbReference>
<dbReference type="Proteomes" id="UP000290475">
    <property type="component" value="Unassembled WGS sequence"/>
</dbReference>
<accession>A0A4Q1UF09</accession>
<reference evidence="2 3" key="1">
    <citation type="submission" date="2017-01" db="EMBL/GenBank/DDBJ databases">
        <title>Lactobacillus chiayiensis sp. nov., a lactic acid bacterium isolated from compost.</title>
        <authorList>
            <person name="Huang C.-H."/>
        </authorList>
    </citation>
    <scope>NUCLEOTIDE SEQUENCE [LARGE SCALE GENOMIC DNA]</scope>
    <source>
        <strain evidence="3">chh01</strain>
    </source>
</reference>
<dbReference type="NCBIfam" id="TIGR02937">
    <property type="entry name" value="sigma70-ECF"/>
    <property type="match status" value="1"/>
</dbReference>
<proteinExistence type="predicted"/>
<dbReference type="GO" id="GO:0003700">
    <property type="term" value="F:DNA-binding transcription factor activity"/>
    <property type="evidence" value="ECO:0007669"/>
    <property type="project" value="InterPro"/>
</dbReference>
<dbReference type="SUPFAM" id="SSF88659">
    <property type="entry name" value="Sigma3 and sigma4 domains of RNA polymerase sigma factors"/>
    <property type="match status" value="1"/>
</dbReference>
<evidence type="ECO:0000259" key="1">
    <source>
        <dbReference type="Pfam" id="PF04545"/>
    </source>
</evidence>
<name>A0A4Q1UF09_9LACO</name>
<dbReference type="InterPro" id="IPR007630">
    <property type="entry name" value="RNA_pol_sigma70_r4"/>
</dbReference>
<feature type="domain" description="RNA polymerase sigma-70 region 4" evidence="1">
    <location>
        <begin position="79"/>
        <end position="127"/>
    </location>
</feature>
<organism evidence="2 3">
    <name type="scientific">Lacticaseibacillus chiayiensis</name>
    <dbReference type="NCBI Taxonomy" id="2100821"/>
    <lineage>
        <taxon>Bacteria</taxon>
        <taxon>Bacillati</taxon>
        <taxon>Bacillota</taxon>
        <taxon>Bacilli</taxon>
        <taxon>Lactobacillales</taxon>
        <taxon>Lactobacillaceae</taxon>
        <taxon>Lacticaseibacillus</taxon>
    </lineage>
</organism>
<protein>
    <submittedName>
        <fullName evidence="2">RNA polymerase subunit sigma-70</fullName>
    </submittedName>
</protein>
<dbReference type="InterPro" id="IPR014284">
    <property type="entry name" value="RNA_pol_sigma-70_dom"/>
</dbReference>
<dbReference type="InterPro" id="IPR013324">
    <property type="entry name" value="RNA_pol_sigma_r3/r4-like"/>
</dbReference>
<gene>
    <name evidence="2" type="ORF">BVJ53_01100</name>
</gene>
<dbReference type="AlphaFoldDB" id="A0A4Q1UF09"/>
<dbReference type="Gene3D" id="1.20.140.160">
    <property type="match status" value="1"/>
</dbReference>
<comment type="caution">
    <text evidence="2">The sequence shown here is derived from an EMBL/GenBank/DDBJ whole genome shotgun (WGS) entry which is preliminary data.</text>
</comment>
<dbReference type="RefSeq" id="WP_129300779.1">
    <property type="nucleotide sequence ID" value="NZ_MSSM01000002.1"/>
</dbReference>
<evidence type="ECO:0000313" key="2">
    <source>
        <dbReference type="EMBL" id="RXT30333.1"/>
    </source>
</evidence>
<dbReference type="EMBL" id="MSSM01000002">
    <property type="protein sequence ID" value="RXT30333.1"/>
    <property type="molecule type" value="Genomic_DNA"/>
</dbReference>
<evidence type="ECO:0000313" key="3">
    <source>
        <dbReference type="Proteomes" id="UP000290475"/>
    </source>
</evidence>
<dbReference type="Pfam" id="PF04545">
    <property type="entry name" value="Sigma70_r4"/>
    <property type="match status" value="1"/>
</dbReference>
<sequence>MSSEREVSKMFVRYMQRVLRNERINIYRKHLRDVKETPLEDWLLEEIVEPSHLSDFLLTEDEVAHLESFIENERLANAVATLSTPDKMVLYQYYYSELNDVEIGSHIGKTSQGVNKRRRRALLRIKKAYENM</sequence>